<proteinExistence type="predicted"/>
<evidence type="ECO:0000313" key="2">
    <source>
        <dbReference type="EMBL" id="RDX41110.1"/>
    </source>
</evidence>
<evidence type="ECO:0000256" key="1">
    <source>
        <dbReference type="SAM" id="MobiDB-lite"/>
    </source>
</evidence>
<protein>
    <submittedName>
        <fullName evidence="2">Uncharacterized protein</fullName>
    </submittedName>
</protein>
<dbReference type="Proteomes" id="UP000256964">
    <property type="component" value="Unassembled WGS sequence"/>
</dbReference>
<feature type="compositionally biased region" description="Low complexity" evidence="1">
    <location>
        <begin position="140"/>
        <end position="155"/>
    </location>
</feature>
<dbReference type="AlphaFoldDB" id="A0A371CLF5"/>
<accession>A0A371CLF5</accession>
<organism evidence="2 3">
    <name type="scientific">Lentinus brumalis</name>
    <dbReference type="NCBI Taxonomy" id="2498619"/>
    <lineage>
        <taxon>Eukaryota</taxon>
        <taxon>Fungi</taxon>
        <taxon>Dikarya</taxon>
        <taxon>Basidiomycota</taxon>
        <taxon>Agaricomycotina</taxon>
        <taxon>Agaricomycetes</taxon>
        <taxon>Polyporales</taxon>
        <taxon>Polyporaceae</taxon>
        <taxon>Lentinus</taxon>
    </lineage>
</organism>
<evidence type="ECO:0000313" key="3">
    <source>
        <dbReference type="Proteomes" id="UP000256964"/>
    </source>
</evidence>
<dbReference type="EMBL" id="KZ857523">
    <property type="protein sequence ID" value="RDX41110.1"/>
    <property type="molecule type" value="Genomic_DNA"/>
</dbReference>
<gene>
    <name evidence="2" type="ORF">OH76DRAFT_1561750</name>
</gene>
<keyword evidence="3" id="KW-1185">Reference proteome</keyword>
<name>A0A371CLF5_9APHY</name>
<reference evidence="2 3" key="1">
    <citation type="journal article" date="2018" name="Biotechnol. Biofuels">
        <title>Integrative visual omics of the white-rot fungus Polyporus brumalis exposes the biotechnological potential of its oxidative enzymes for delignifying raw plant biomass.</title>
        <authorList>
            <person name="Miyauchi S."/>
            <person name="Rancon A."/>
            <person name="Drula E."/>
            <person name="Hage H."/>
            <person name="Chaduli D."/>
            <person name="Favel A."/>
            <person name="Grisel S."/>
            <person name="Henrissat B."/>
            <person name="Herpoel-Gimbert I."/>
            <person name="Ruiz-Duenas F.J."/>
            <person name="Chevret D."/>
            <person name="Hainaut M."/>
            <person name="Lin J."/>
            <person name="Wang M."/>
            <person name="Pangilinan J."/>
            <person name="Lipzen A."/>
            <person name="Lesage-Meessen L."/>
            <person name="Navarro D."/>
            <person name="Riley R."/>
            <person name="Grigoriev I.V."/>
            <person name="Zhou S."/>
            <person name="Raouche S."/>
            <person name="Rosso M.N."/>
        </authorList>
    </citation>
    <scope>NUCLEOTIDE SEQUENCE [LARGE SCALE GENOMIC DNA]</scope>
    <source>
        <strain evidence="2 3">BRFM 1820</strain>
    </source>
</reference>
<feature type="region of interest" description="Disordered" evidence="1">
    <location>
        <begin position="131"/>
        <end position="157"/>
    </location>
</feature>
<sequence length="189" mass="20641">MIWAGGAAVASSPLPPHLVLSPSRRDRRRRRRPHLAARRPWCRERLWHRALCSMGCTASSPCLTVALGTMLDEIRAWYAVWCPHSRGLRPLLPLQTAPSSLYASSGVRITRSRAPPLADCRGRPRARATFARTSSQLAGRAMSRSDAATSTTSRVARSRAGRVVMAEGGTHLLHSAVNADGKGKRERCA</sequence>